<reference evidence="1" key="1">
    <citation type="submission" date="2022-10" db="EMBL/GenBank/DDBJ databases">
        <title>The complete genomes of actinobacterial strains from the NBC collection.</title>
        <authorList>
            <person name="Joergensen T.S."/>
            <person name="Alvarez Arevalo M."/>
            <person name="Sterndorff E.B."/>
            <person name="Faurdal D."/>
            <person name="Vuksanovic O."/>
            <person name="Mourched A.-S."/>
            <person name="Charusanti P."/>
            <person name="Shaw S."/>
            <person name="Blin K."/>
            <person name="Weber T."/>
        </authorList>
    </citation>
    <scope>NUCLEOTIDE SEQUENCE</scope>
    <source>
        <strain evidence="1">NBC_00668</strain>
    </source>
</reference>
<organism evidence="1 2">
    <name type="scientific">Streptomyces melanogenes</name>
    <dbReference type="NCBI Taxonomy" id="67326"/>
    <lineage>
        <taxon>Bacteria</taxon>
        <taxon>Bacillati</taxon>
        <taxon>Actinomycetota</taxon>
        <taxon>Actinomycetes</taxon>
        <taxon>Kitasatosporales</taxon>
        <taxon>Streptomycetaceae</taxon>
        <taxon>Streptomyces</taxon>
    </lineage>
</organism>
<dbReference type="InterPro" id="IPR036412">
    <property type="entry name" value="HAD-like_sf"/>
</dbReference>
<dbReference type="PANTHER" id="PTHR43434:SF1">
    <property type="entry name" value="PHOSPHOGLYCOLATE PHOSPHATASE"/>
    <property type="match status" value="1"/>
</dbReference>
<accession>A0ABZ1XKJ5</accession>
<dbReference type="PANTHER" id="PTHR43434">
    <property type="entry name" value="PHOSPHOGLYCOLATE PHOSPHATASE"/>
    <property type="match status" value="1"/>
</dbReference>
<dbReference type="InterPro" id="IPR050155">
    <property type="entry name" value="HAD-like_hydrolase_sf"/>
</dbReference>
<dbReference type="InterPro" id="IPR023214">
    <property type="entry name" value="HAD_sf"/>
</dbReference>
<protein>
    <submittedName>
        <fullName evidence="1">HAD family hydrolase</fullName>
    </submittedName>
</protein>
<dbReference type="Proteomes" id="UP001432060">
    <property type="component" value="Chromosome"/>
</dbReference>
<dbReference type="Gene3D" id="3.40.50.1000">
    <property type="entry name" value="HAD superfamily/HAD-like"/>
    <property type="match status" value="1"/>
</dbReference>
<dbReference type="RefSeq" id="WP_329400092.1">
    <property type="nucleotide sequence ID" value="NZ_CP109019.1"/>
</dbReference>
<sequence>MIEDLTGLIAKAECVLFDFDGPVCRLFAHHSAPGVARRMQRLAKARGLRVKASRDPHRVLKTVSELRPGSGLVSELEERLTREETGAAVSAMPTPYADELIRAWRLGGRGLAITTNNSPRAVERYLTERGLIDCFGSHIHGRTTDLDLLKPDPYCLHQALDSLGSRPAAALMIGDTATDWDAAQRAGVPFLGYARDARRAKRLRRAGAPLVVTSLGGVLEAVRGVGGW</sequence>
<evidence type="ECO:0000313" key="1">
    <source>
        <dbReference type="EMBL" id="WUT84019.1"/>
    </source>
</evidence>
<dbReference type="SUPFAM" id="SSF56784">
    <property type="entry name" value="HAD-like"/>
    <property type="match status" value="1"/>
</dbReference>
<name>A0ABZ1XKJ5_9ACTN</name>
<evidence type="ECO:0000313" key="2">
    <source>
        <dbReference type="Proteomes" id="UP001432060"/>
    </source>
</evidence>
<keyword evidence="1" id="KW-0378">Hydrolase</keyword>
<dbReference type="EMBL" id="CP109019">
    <property type="protein sequence ID" value="WUT84019.1"/>
    <property type="molecule type" value="Genomic_DNA"/>
</dbReference>
<keyword evidence="2" id="KW-1185">Reference proteome</keyword>
<gene>
    <name evidence="1" type="ORF">OG515_18380</name>
</gene>
<dbReference type="Pfam" id="PF00702">
    <property type="entry name" value="Hydrolase"/>
    <property type="match status" value="1"/>
</dbReference>
<proteinExistence type="predicted"/>
<dbReference type="GO" id="GO:0016787">
    <property type="term" value="F:hydrolase activity"/>
    <property type="evidence" value="ECO:0007669"/>
    <property type="project" value="UniProtKB-KW"/>
</dbReference>